<sequence length="234" mass="26973">MEVEEIITDDIDVVVFGEGSEEFSLRMFKKEPRAFTVNEWGAIKQITQIVSTDHLFLHFNFYIVPENIFEESIEILKKDIYLGIVTYLLDDVMSFEKSGELYDKYIQDSIVPLKSQPGRVGICSNSIIPEELSLINLWFPNETHQIIPAGIKAAICSERKAAILMKENRDGVLKHVKFITKSEESPYVEEKHAIFMWMFENYLKKNKKLNITPQHIGELKKSFEGLSSGLCNIF</sequence>
<dbReference type="EMBL" id="MPUH01000001">
    <property type="protein sequence ID" value="OMJ96367.1"/>
    <property type="molecule type" value="Genomic_DNA"/>
</dbReference>
<protein>
    <submittedName>
        <fullName evidence="1">Uncharacterized protein</fullName>
    </submittedName>
</protein>
<name>A0A1R2D526_9CILI</name>
<evidence type="ECO:0000313" key="1">
    <source>
        <dbReference type="EMBL" id="OMJ96367.1"/>
    </source>
</evidence>
<proteinExistence type="predicted"/>
<gene>
    <name evidence="1" type="ORF">SteCoe_118</name>
</gene>
<dbReference type="AlphaFoldDB" id="A0A1R2D526"/>
<dbReference type="Proteomes" id="UP000187209">
    <property type="component" value="Unassembled WGS sequence"/>
</dbReference>
<dbReference type="OrthoDB" id="10400220at2759"/>
<comment type="caution">
    <text evidence="1">The sequence shown here is derived from an EMBL/GenBank/DDBJ whole genome shotgun (WGS) entry which is preliminary data.</text>
</comment>
<keyword evidence="2" id="KW-1185">Reference proteome</keyword>
<evidence type="ECO:0000313" key="2">
    <source>
        <dbReference type="Proteomes" id="UP000187209"/>
    </source>
</evidence>
<reference evidence="1 2" key="1">
    <citation type="submission" date="2016-11" db="EMBL/GenBank/DDBJ databases">
        <title>The macronuclear genome of Stentor coeruleus: a giant cell with tiny introns.</title>
        <authorList>
            <person name="Slabodnick M."/>
            <person name="Ruby J.G."/>
            <person name="Reiff S.B."/>
            <person name="Swart E.C."/>
            <person name="Gosai S."/>
            <person name="Prabakaran S."/>
            <person name="Witkowska E."/>
            <person name="Larue G.E."/>
            <person name="Fisher S."/>
            <person name="Freeman R.M."/>
            <person name="Gunawardena J."/>
            <person name="Chu W."/>
            <person name="Stover N.A."/>
            <person name="Gregory B.D."/>
            <person name="Nowacki M."/>
            <person name="Derisi J."/>
            <person name="Roy S.W."/>
            <person name="Marshall W.F."/>
            <person name="Sood P."/>
        </authorList>
    </citation>
    <scope>NUCLEOTIDE SEQUENCE [LARGE SCALE GENOMIC DNA]</scope>
    <source>
        <strain evidence="1">WM001</strain>
    </source>
</reference>
<organism evidence="1 2">
    <name type="scientific">Stentor coeruleus</name>
    <dbReference type="NCBI Taxonomy" id="5963"/>
    <lineage>
        <taxon>Eukaryota</taxon>
        <taxon>Sar</taxon>
        <taxon>Alveolata</taxon>
        <taxon>Ciliophora</taxon>
        <taxon>Postciliodesmatophora</taxon>
        <taxon>Heterotrichea</taxon>
        <taxon>Heterotrichida</taxon>
        <taxon>Stentoridae</taxon>
        <taxon>Stentor</taxon>
    </lineage>
</organism>
<accession>A0A1R2D526</accession>